<dbReference type="NCBIfam" id="NF047780">
    <property type="entry name" value="LIC12708_fam"/>
    <property type="match status" value="1"/>
</dbReference>
<dbReference type="PROSITE" id="PS51257">
    <property type="entry name" value="PROKAR_LIPOPROTEIN"/>
    <property type="match status" value="1"/>
</dbReference>
<organism evidence="1 2">
    <name type="scientific">Borreliella chilensis</name>
    <dbReference type="NCBI Taxonomy" id="1245910"/>
    <lineage>
        <taxon>Bacteria</taxon>
        <taxon>Pseudomonadati</taxon>
        <taxon>Spirochaetota</taxon>
        <taxon>Spirochaetia</taxon>
        <taxon>Spirochaetales</taxon>
        <taxon>Borreliaceae</taxon>
        <taxon>Borreliella</taxon>
    </lineage>
</organism>
<proteinExistence type="predicted"/>
<accession>A0A0A7V1A0</accession>
<evidence type="ECO:0000313" key="2">
    <source>
        <dbReference type="Proteomes" id="UP000030940"/>
    </source>
</evidence>
<dbReference type="Proteomes" id="UP000030940">
    <property type="component" value="Chromosome"/>
</dbReference>
<dbReference type="EMBL" id="CP009910">
    <property type="protein sequence ID" value="AJA89992.1"/>
    <property type="molecule type" value="Genomic_DNA"/>
</dbReference>
<keyword evidence="2" id="KW-1185">Reference proteome</keyword>
<dbReference type="InterPro" id="IPR058072">
    <property type="entry name" value="LIC12708-like"/>
</dbReference>
<dbReference type="KEGG" id="bchi:OY14_00750"/>
<sequence>MKKNYKTLILSLLFAIISCNTKTLNELGEEQFKIPFGTLPGEIMPLDNKFTNSSFDIKTYNGLVYIAEIKTNKLMIFNSYGKLIQTYQNGIFKSNPDLKIKKIDFEGIQAIYPLKDFIIIADKLNNQKSKFDQKENIAYFMRILILNKNLSVEILGQEGLNGTPFPQIYDVNVDENGNIAIISIYSEGYIIYSYNKDFSPLYKIYVNKNLLDTIDNQKKKYNISIDKVFFEVNKKTLYVKITYYENIGDNENINDLGIKIKDQYIYKLSLKKNIEFEVINKIVLPKNLLDDKQESFINIIKIQKDKIIASTNMKNLSNNLIWKLDNKGLIKDQIALIEPSNLIFLSESLSKDGILSILYGGKNGVSVYWWNLNTLLKL</sequence>
<gene>
    <name evidence="1" type="ORF">OY14_00750</name>
</gene>
<dbReference type="STRING" id="1245910.OY14_00750"/>
<evidence type="ECO:0000313" key="1">
    <source>
        <dbReference type="EMBL" id="AJA89992.1"/>
    </source>
</evidence>
<evidence type="ECO:0008006" key="3">
    <source>
        <dbReference type="Google" id="ProtNLM"/>
    </source>
</evidence>
<dbReference type="HOGENOM" id="CLU_732925_0_0_12"/>
<protein>
    <recommendedName>
        <fullName evidence="3">Lipoprotein</fullName>
    </recommendedName>
</protein>
<reference evidence="1 2" key="1">
    <citation type="journal article" date="2015" name="Genome Announc.">
        <title>Genome Sequence of Borrelia chilensis VA1, a South American Member of the Lyme Borreliosis Group.</title>
        <authorList>
            <person name="Huang W."/>
            <person name="Ojaimi C."/>
            <person name="Fallon J.T."/>
            <person name="Travisany D."/>
            <person name="Maass A."/>
            <person name="Ivanova L."/>
            <person name="Tomova A."/>
            <person name="Gonzalez-Acuna D."/>
            <person name="Godfrey H.P."/>
            <person name="Cabello F.C."/>
        </authorList>
    </citation>
    <scope>NUCLEOTIDE SEQUENCE [LARGE SCALE GENOMIC DNA]</scope>
    <source>
        <strain evidence="1 2">VA1</strain>
    </source>
</reference>
<dbReference type="AlphaFoldDB" id="A0A0A7V1A0"/>
<name>A0A0A7V1A0_9SPIR</name>